<keyword evidence="1" id="KW-0472">Membrane</keyword>
<sequence length="49" mass="5728">MLITLIILIALMIGVIEIITQRYVEKKPASDELKEYLKHKAEENRKDSE</sequence>
<name>A0ABQ0XM93_9STAP</name>
<dbReference type="EMBL" id="BKAQ01000014">
    <property type="protein sequence ID" value="GEP82546.1"/>
    <property type="molecule type" value="Genomic_DNA"/>
</dbReference>
<dbReference type="Proteomes" id="UP000321040">
    <property type="component" value="Unassembled WGS sequence"/>
</dbReference>
<evidence type="ECO:0000313" key="3">
    <source>
        <dbReference type="Proteomes" id="UP000321040"/>
    </source>
</evidence>
<evidence type="ECO:0000256" key="1">
    <source>
        <dbReference type="SAM" id="Phobius"/>
    </source>
</evidence>
<organism evidence="2 3">
    <name type="scientific">Staphylococcus kloosii</name>
    <dbReference type="NCBI Taxonomy" id="29384"/>
    <lineage>
        <taxon>Bacteria</taxon>
        <taxon>Bacillati</taxon>
        <taxon>Bacillota</taxon>
        <taxon>Bacilli</taxon>
        <taxon>Bacillales</taxon>
        <taxon>Staphylococcaceae</taxon>
        <taxon>Staphylococcus</taxon>
    </lineage>
</organism>
<keyword evidence="1" id="KW-0812">Transmembrane</keyword>
<gene>
    <name evidence="2" type="ORF">SKL01_17240</name>
</gene>
<evidence type="ECO:0008006" key="4">
    <source>
        <dbReference type="Google" id="ProtNLM"/>
    </source>
</evidence>
<comment type="caution">
    <text evidence="2">The sequence shown here is derived from an EMBL/GenBank/DDBJ whole genome shotgun (WGS) entry which is preliminary data.</text>
</comment>
<feature type="transmembrane region" description="Helical" evidence="1">
    <location>
        <begin position="6"/>
        <end position="24"/>
    </location>
</feature>
<evidence type="ECO:0000313" key="2">
    <source>
        <dbReference type="EMBL" id="GEP82546.1"/>
    </source>
</evidence>
<reference evidence="2 3" key="1">
    <citation type="submission" date="2019-07" db="EMBL/GenBank/DDBJ databases">
        <title>Whole genome shotgun sequence of Staphylococcus kloosii NBRC 109624.</title>
        <authorList>
            <person name="Hosoyama A."/>
            <person name="Uohara A."/>
            <person name="Ohji S."/>
            <person name="Ichikawa N."/>
        </authorList>
    </citation>
    <scope>NUCLEOTIDE SEQUENCE [LARGE SCALE GENOMIC DNA]</scope>
    <source>
        <strain evidence="2 3">NBRC 109624</strain>
    </source>
</reference>
<proteinExistence type="predicted"/>
<protein>
    <recommendedName>
        <fullName evidence="4">Phage protein</fullName>
    </recommendedName>
</protein>
<keyword evidence="1" id="KW-1133">Transmembrane helix</keyword>
<keyword evidence="3" id="KW-1185">Reference proteome</keyword>
<accession>A0ABQ0XM93</accession>